<dbReference type="EC" id="2.7.11.25" evidence="1"/>
<comment type="caution">
    <text evidence="1">The sequence shown here is derived from an EMBL/GenBank/DDBJ whole genome shotgun (WGS) entry which is preliminary data.</text>
</comment>
<proteinExistence type="predicted"/>
<keyword evidence="1" id="KW-0808">Transferase</keyword>
<accession>A0ACC1JC52</accession>
<sequence length="965" mass="103375">MPDTKGNGSNRRLVLAVTGGERSSSGSDSEIQSAFPFNRTPFMQSPVGQGGPNNVLPLVTTAANQSHMREVMSPGSDLSSPNTAGSSSQSFATASSYLPSSLSIHRAEQPVPETPTVGSGGMEVFGQSPAQPESWTLMFVNKEFSATKKEPATEKIDEKKEDEEDEATSAGLVGSFVSSDSGSVLLTQSQLLAATKAASKIKGQDSKVRRSVVFDAEPIEEDDGEGKGSDSSSLGSDLWDRSDSDDDGVEDGDKSKAAKKRPQSNFKFTPGMRKALLERQPSRNLRDRPTADAIGEHLDRWFPDHDLDKPIIQSVPIDSGLLPSQELNIIVDDEDPASGKSKARQSLENFVRNRHVEQVRSSESGNGDNGSGGSGGSGGLGRRKSVRMLVQETRQRRRKSNLSAELAEHPLPLSHKSSLLSIMSASEAASIQSIGGHAESLADDETKSVHSLPPPAIVRRKSTKIWGCIPEEVRPRRHKPRLIAAVPEMTSHDSNDGTLVASSVSSVVAAVANANADANADAEPTSYDGETISPSSSSSSAVVTGASGQVNVEIVRRALSYLRKPATDPQAEKAIVEAAIRSGDHSAVGSTRAQFVHERERLRGLPMVTEIWNPMPDEQGTTTGEPSSASPSSSSSVKDAVSSLFAKCGLPLTQIKIQWIKGQLIGKGSFGHVYVAINAATGEVIAVKQIALPKFLSPMSTEEEATGGGSSNAVNSIDKAGREEAIRMMHTEVELLKDLDHENIVQLLGFEITGGLMSMFLEYVPGGTVHSLVQQHGPLPEPVVHSFLKQIVAGLQYLHDRGILHRDIKGPNILVDETGTCKISDFGISRRIDYDPAKHADDNDDGGEKNSRKKNLRAVGTVPFMAPEVARKHVYSSSADIWALGCVTLQMWSGQQPWAGYQEPQIFFKLANGLAPPFPDDLTEAGLEFCKRCFVSNPEGRAPAAELGGMEFAQVPSDYVYPYTS</sequence>
<evidence type="ECO:0000313" key="1">
    <source>
        <dbReference type="EMBL" id="KAJ1946163.1"/>
    </source>
</evidence>
<evidence type="ECO:0000313" key="2">
    <source>
        <dbReference type="Proteomes" id="UP001150603"/>
    </source>
</evidence>
<reference evidence="1" key="1">
    <citation type="submission" date="2022-07" db="EMBL/GenBank/DDBJ databases">
        <title>Phylogenomic reconstructions and comparative analyses of Kickxellomycotina fungi.</title>
        <authorList>
            <person name="Reynolds N.K."/>
            <person name="Stajich J.E."/>
            <person name="Barry K."/>
            <person name="Grigoriev I.V."/>
            <person name="Crous P."/>
            <person name="Smith M.E."/>
        </authorList>
    </citation>
    <scope>NUCLEOTIDE SEQUENCE</scope>
    <source>
        <strain evidence="1">NRRL 5244</strain>
    </source>
</reference>
<gene>
    <name evidence="1" type="primary">BCK1</name>
    <name evidence="1" type="ORF">FBU59_002099</name>
</gene>
<organism evidence="1 2">
    <name type="scientific">Linderina macrospora</name>
    <dbReference type="NCBI Taxonomy" id="4868"/>
    <lineage>
        <taxon>Eukaryota</taxon>
        <taxon>Fungi</taxon>
        <taxon>Fungi incertae sedis</taxon>
        <taxon>Zoopagomycota</taxon>
        <taxon>Kickxellomycotina</taxon>
        <taxon>Kickxellomycetes</taxon>
        <taxon>Kickxellales</taxon>
        <taxon>Kickxellaceae</taxon>
        <taxon>Linderina</taxon>
    </lineage>
</organism>
<keyword evidence="1" id="KW-0418">Kinase</keyword>
<dbReference type="Proteomes" id="UP001150603">
    <property type="component" value="Unassembled WGS sequence"/>
</dbReference>
<name>A0ACC1JC52_9FUNG</name>
<keyword evidence="2" id="KW-1185">Reference proteome</keyword>
<protein>
    <submittedName>
        <fullName evidence="1">Mitogen-activated protein kinase kinase kinase</fullName>
        <ecNumber evidence="1">2.7.11.25</ecNumber>
    </submittedName>
</protein>
<dbReference type="EMBL" id="JANBPW010001097">
    <property type="protein sequence ID" value="KAJ1946163.1"/>
    <property type="molecule type" value="Genomic_DNA"/>
</dbReference>